<evidence type="ECO:0000256" key="1">
    <source>
        <dbReference type="ARBA" id="ARBA00038090"/>
    </source>
</evidence>
<sequence>MDQDATKRRKTDDKTTDISLDDVDEIDINLDTDEILNLEVENYEKGFKEGQLQSSRDELLEGKQYGYQTGFQRFLIVGYIQGLVEDWETKIDQYENVKSHLSQLRALIFNIPTVNDDKEVEIYEKNLLKARNKLRTIATVLKENWKINELDNLIKEVGGNLQVSEHLDEMW</sequence>
<evidence type="ECO:0000313" key="3">
    <source>
        <dbReference type="EMBL" id="CAI5755610.1"/>
    </source>
</evidence>
<reference evidence="3" key="1">
    <citation type="submission" date="2022-12" db="EMBL/GenBank/DDBJ databases">
        <authorList>
            <person name="Brejova B."/>
        </authorList>
    </citation>
    <scope>NUCLEOTIDE SEQUENCE</scope>
</reference>
<protein>
    <recommendedName>
        <fullName evidence="2">Essential protein Yae1 N-terminal domain-containing protein</fullName>
    </recommendedName>
</protein>
<dbReference type="EMBL" id="CANTUO010000001">
    <property type="protein sequence ID" value="CAI5755610.1"/>
    <property type="molecule type" value="Genomic_DNA"/>
</dbReference>
<dbReference type="InterPro" id="IPR019191">
    <property type="entry name" value="Essential_protein_Yae1_N"/>
</dbReference>
<gene>
    <name evidence="3" type="ORF">CANVERA_P0127</name>
</gene>
<dbReference type="Pfam" id="PF09811">
    <property type="entry name" value="Yae1_N"/>
    <property type="match status" value="1"/>
</dbReference>
<dbReference type="Proteomes" id="UP001152885">
    <property type="component" value="Unassembled WGS sequence"/>
</dbReference>
<dbReference type="InterPro" id="IPR052436">
    <property type="entry name" value="LTO1_adapter"/>
</dbReference>
<dbReference type="AlphaFoldDB" id="A0A9W4XEH0"/>
<feature type="domain" description="Essential protein Yae1 N-terminal" evidence="2">
    <location>
        <begin position="46"/>
        <end position="84"/>
    </location>
</feature>
<comment type="caution">
    <text evidence="3">The sequence shown here is derived from an EMBL/GenBank/DDBJ whole genome shotgun (WGS) entry which is preliminary data.</text>
</comment>
<dbReference type="PANTHER" id="PTHR28532">
    <property type="entry name" value="GEO13458P1"/>
    <property type="match status" value="1"/>
</dbReference>
<dbReference type="OrthoDB" id="48036at2759"/>
<name>A0A9W4XEH0_9ASCO</name>
<accession>A0A9W4XEH0</accession>
<proteinExistence type="inferred from homology"/>
<keyword evidence="4" id="KW-1185">Reference proteome</keyword>
<comment type="similarity">
    <text evidence="1">Belongs to the LTO1 family.</text>
</comment>
<evidence type="ECO:0000313" key="4">
    <source>
        <dbReference type="Proteomes" id="UP001152885"/>
    </source>
</evidence>
<evidence type="ECO:0000259" key="2">
    <source>
        <dbReference type="Pfam" id="PF09811"/>
    </source>
</evidence>
<dbReference type="PANTHER" id="PTHR28532:SF1">
    <property type="entry name" value="ORAL CANCER OVEREXPRESSED 1"/>
    <property type="match status" value="1"/>
</dbReference>
<organism evidence="3 4">
    <name type="scientific">Candida verbasci</name>
    <dbReference type="NCBI Taxonomy" id="1227364"/>
    <lineage>
        <taxon>Eukaryota</taxon>
        <taxon>Fungi</taxon>
        <taxon>Dikarya</taxon>
        <taxon>Ascomycota</taxon>
        <taxon>Saccharomycotina</taxon>
        <taxon>Pichiomycetes</taxon>
        <taxon>Debaryomycetaceae</taxon>
        <taxon>Candida/Lodderomyces clade</taxon>
        <taxon>Candida</taxon>
    </lineage>
</organism>